<keyword evidence="2" id="KW-0812">Transmembrane</keyword>
<feature type="transmembrane region" description="Helical" evidence="2">
    <location>
        <begin position="224"/>
        <end position="242"/>
    </location>
</feature>
<keyword evidence="2" id="KW-1133">Transmembrane helix</keyword>
<name>A0AAD7MUZ5_9AGAR</name>
<evidence type="ECO:0000313" key="4">
    <source>
        <dbReference type="Proteomes" id="UP001215598"/>
    </source>
</evidence>
<proteinExistence type="predicted"/>
<evidence type="ECO:0000313" key="3">
    <source>
        <dbReference type="EMBL" id="KAJ7733134.1"/>
    </source>
</evidence>
<keyword evidence="4" id="KW-1185">Reference proteome</keyword>
<keyword evidence="2" id="KW-0472">Membrane</keyword>
<comment type="caution">
    <text evidence="3">The sequence shown here is derived from an EMBL/GenBank/DDBJ whole genome shotgun (WGS) entry which is preliminary data.</text>
</comment>
<dbReference type="EMBL" id="JARKIB010000140">
    <property type="protein sequence ID" value="KAJ7733134.1"/>
    <property type="molecule type" value="Genomic_DNA"/>
</dbReference>
<keyword evidence="1" id="KW-0175">Coiled coil</keyword>
<organism evidence="3 4">
    <name type="scientific">Mycena metata</name>
    <dbReference type="NCBI Taxonomy" id="1033252"/>
    <lineage>
        <taxon>Eukaryota</taxon>
        <taxon>Fungi</taxon>
        <taxon>Dikarya</taxon>
        <taxon>Basidiomycota</taxon>
        <taxon>Agaricomycotina</taxon>
        <taxon>Agaricomycetes</taxon>
        <taxon>Agaricomycetidae</taxon>
        <taxon>Agaricales</taxon>
        <taxon>Marasmiineae</taxon>
        <taxon>Mycenaceae</taxon>
        <taxon>Mycena</taxon>
    </lineage>
</organism>
<evidence type="ECO:0000256" key="1">
    <source>
        <dbReference type="SAM" id="Coils"/>
    </source>
</evidence>
<dbReference type="AlphaFoldDB" id="A0AAD7MUZ5"/>
<dbReference type="Proteomes" id="UP001215598">
    <property type="component" value="Unassembled WGS sequence"/>
</dbReference>
<feature type="coiled-coil region" evidence="1">
    <location>
        <begin position="271"/>
        <end position="298"/>
    </location>
</feature>
<feature type="transmembrane region" description="Helical" evidence="2">
    <location>
        <begin position="248"/>
        <end position="268"/>
    </location>
</feature>
<reference evidence="3" key="1">
    <citation type="submission" date="2023-03" db="EMBL/GenBank/DDBJ databases">
        <title>Massive genome expansion in bonnet fungi (Mycena s.s.) driven by repeated elements and novel gene families across ecological guilds.</title>
        <authorList>
            <consortium name="Lawrence Berkeley National Laboratory"/>
            <person name="Harder C.B."/>
            <person name="Miyauchi S."/>
            <person name="Viragh M."/>
            <person name="Kuo A."/>
            <person name="Thoen E."/>
            <person name="Andreopoulos B."/>
            <person name="Lu D."/>
            <person name="Skrede I."/>
            <person name="Drula E."/>
            <person name="Henrissat B."/>
            <person name="Morin E."/>
            <person name="Kohler A."/>
            <person name="Barry K."/>
            <person name="LaButti K."/>
            <person name="Morin E."/>
            <person name="Salamov A."/>
            <person name="Lipzen A."/>
            <person name="Mereny Z."/>
            <person name="Hegedus B."/>
            <person name="Baldrian P."/>
            <person name="Stursova M."/>
            <person name="Weitz H."/>
            <person name="Taylor A."/>
            <person name="Grigoriev I.V."/>
            <person name="Nagy L.G."/>
            <person name="Martin F."/>
            <person name="Kauserud H."/>
        </authorList>
    </citation>
    <scope>NUCLEOTIDE SEQUENCE</scope>
    <source>
        <strain evidence="3">CBHHK182m</strain>
    </source>
</reference>
<gene>
    <name evidence="3" type="ORF">B0H16DRAFT_170891</name>
</gene>
<sequence>MSVATLTMDDVIADPTLLQNAIDQKVKEDPAAVNKALSAYMKDDATRQQMIDEAKEGLQAIHDIQVAFESVYGLLAKVDAQSFTGSDGKVIQKFAPIWRGYSDAFTASLSQTETLAAKGKAAIDTFVKTIIPILKNTDLSVDAKQTRLGFFINNMNQNDQNIKDIDALILVFDGISKNVTSFEATFEETMKQVGTKLTTDIARAKEDIALLQQKLETQLQTAKTLGIAAGVSLGVGGVMMATGVLAPVGMLIGLAGIIMGGLAIDAYFNKVAAIKKDLADKKDELATLQKQQDAYNTLSPEITIACASMLSISTKLGVLAGVFKTVKGDIVEQNEHLKTASGADDADIADVRDQEIELAAASYANLAQILETFADGWTTAAAAPTAST</sequence>
<protein>
    <submittedName>
        <fullName evidence="3">Uncharacterized protein</fullName>
    </submittedName>
</protein>
<dbReference type="Gene3D" id="1.20.1170.10">
    <property type="match status" value="1"/>
</dbReference>
<evidence type="ECO:0000256" key="2">
    <source>
        <dbReference type="SAM" id="Phobius"/>
    </source>
</evidence>
<accession>A0AAD7MUZ5</accession>